<comment type="caution">
    <text evidence="1">The sequence shown here is derived from an EMBL/GenBank/DDBJ whole genome shotgun (WGS) entry which is preliminary data.</text>
</comment>
<dbReference type="Proteomes" id="UP001174909">
    <property type="component" value="Unassembled WGS sequence"/>
</dbReference>
<accession>A0AA35SIK7</accession>
<dbReference type="AlphaFoldDB" id="A0AA35SIK7"/>
<keyword evidence="2" id="KW-1185">Reference proteome</keyword>
<sequence length="132" mass="15333">MGDLDTRVAERNSEENQQWMCMITTLSLTHSDGYVLFGDDNAIPVPDHLHNWYDFWDADLGQPTQEKAVQYQDVAELFIREYEKGWVVYNRSGAMRTVTFDEPVIGVNSGKRNSRHEIPDFDGEIFRKTDKD</sequence>
<name>A0AA35SIK7_GEOBA</name>
<gene>
    <name evidence="1" type="ORF">GBAR_LOCUS16908</name>
</gene>
<reference evidence="1" key="1">
    <citation type="submission" date="2023-03" db="EMBL/GenBank/DDBJ databases">
        <authorList>
            <person name="Steffen K."/>
            <person name="Cardenas P."/>
        </authorList>
    </citation>
    <scope>NUCLEOTIDE SEQUENCE</scope>
</reference>
<protein>
    <submittedName>
        <fullName evidence="1">Uncharacterized protein</fullName>
    </submittedName>
</protein>
<proteinExistence type="predicted"/>
<evidence type="ECO:0000313" key="1">
    <source>
        <dbReference type="EMBL" id="CAI8029797.1"/>
    </source>
</evidence>
<organism evidence="1 2">
    <name type="scientific">Geodia barretti</name>
    <name type="common">Barrett's horny sponge</name>
    <dbReference type="NCBI Taxonomy" id="519541"/>
    <lineage>
        <taxon>Eukaryota</taxon>
        <taxon>Metazoa</taxon>
        <taxon>Porifera</taxon>
        <taxon>Demospongiae</taxon>
        <taxon>Heteroscleromorpha</taxon>
        <taxon>Tetractinellida</taxon>
        <taxon>Astrophorina</taxon>
        <taxon>Geodiidae</taxon>
        <taxon>Geodia</taxon>
    </lineage>
</organism>
<dbReference type="EMBL" id="CASHTH010002436">
    <property type="protein sequence ID" value="CAI8029797.1"/>
    <property type="molecule type" value="Genomic_DNA"/>
</dbReference>
<evidence type="ECO:0000313" key="2">
    <source>
        <dbReference type="Proteomes" id="UP001174909"/>
    </source>
</evidence>